<dbReference type="RefSeq" id="WP_259524024.1">
    <property type="nucleotide sequence ID" value="NZ_JBCHKU010000034.1"/>
</dbReference>
<protein>
    <recommendedName>
        <fullName evidence="3">Cthe-2314-like HEPN domain-containing protein</fullName>
    </recommendedName>
</protein>
<dbReference type="EMBL" id="JBCHKU010000034">
    <property type="protein sequence ID" value="MEM6250665.1"/>
    <property type="molecule type" value="Genomic_DNA"/>
</dbReference>
<name>A0ABU9UWP4_9GAMM</name>
<evidence type="ECO:0008006" key="3">
    <source>
        <dbReference type="Google" id="ProtNLM"/>
    </source>
</evidence>
<sequence length="152" mass="17858">MLDKVELQKNYEKALFSALKEFQFVESILRKYITTSYDVIRLKIQDSETLSYDFNENNIEKGGLQRLNTNFRKLCKNKELSAKIKKACDARNQLAHDAFFQNFRDQISGISNEELHRKGCEIYAQSVEVSQIVTELLRELKVLELEYEQLPK</sequence>
<reference evidence="1 2" key="1">
    <citation type="submission" date="2024-04" db="EMBL/GenBank/DDBJ databases">
        <title>Novel Shewanella species isolated from Baltic Sea sediments.</title>
        <authorList>
            <person name="Martin-Rodriguez A.J."/>
            <person name="Fernandez-Juarez V."/>
            <person name="Valeriano V.D."/>
            <person name="Mihindukulasooriya I."/>
            <person name="Ceresnova L."/>
            <person name="Joffre E."/>
            <person name="Jensie-Markopoulos S."/>
            <person name="Moore E.R.B."/>
            <person name="Sjoling A."/>
        </authorList>
    </citation>
    <scope>NUCLEOTIDE SEQUENCE [LARGE SCALE GENOMIC DNA]</scope>
    <source>
        <strain evidence="1 2">VAX-SP0-0CM-1</strain>
    </source>
</reference>
<dbReference type="Proteomes" id="UP001489333">
    <property type="component" value="Unassembled WGS sequence"/>
</dbReference>
<evidence type="ECO:0000313" key="2">
    <source>
        <dbReference type="Proteomes" id="UP001489333"/>
    </source>
</evidence>
<keyword evidence="2" id="KW-1185">Reference proteome</keyword>
<gene>
    <name evidence="1" type="ORF">AAGS29_18890</name>
</gene>
<evidence type="ECO:0000313" key="1">
    <source>
        <dbReference type="EMBL" id="MEM6250665.1"/>
    </source>
</evidence>
<organism evidence="1 2">
    <name type="scientific">Shewanella vaxholmensis</name>
    <dbReference type="NCBI Taxonomy" id="3063535"/>
    <lineage>
        <taxon>Bacteria</taxon>
        <taxon>Pseudomonadati</taxon>
        <taxon>Pseudomonadota</taxon>
        <taxon>Gammaproteobacteria</taxon>
        <taxon>Alteromonadales</taxon>
        <taxon>Shewanellaceae</taxon>
        <taxon>Shewanella</taxon>
    </lineage>
</organism>
<proteinExistence type="predicted"/>
<accession>A0ABU9UWP4</accession>
<comment type="caution">
    <text evidence="1">The sequence shown here is derived from an EMBL/GenBank/DDBJ whole genome shotgun (WGS) entry which is preliminary data.</text>
</comment>